<feature type="domain" description="4Fe-4S ferredoxin-type" evidence="7">
    <location>
        <begin position="3"/>
        <end position="33"/>
    </location>
</feature>
<dbReference type="PANTHER" id="PTHR43545:SF6">
    <property type="entry name" value="FORMATE DEHYDROGENASE, NITRATE-INDUCIBLE, IRON-SULFUR SUBUNIT"/>
    <property type="match status" value="1"/>
</dbReference>
<comment type="caution">
    <text evidence="8">The sequence shown here is derived from an EMBL/GenBank/DDBJ whole genome shotgun (WGS) entry which is preliminary data.</text>
</comment>
<dbReference type="OrthoDB" id="9789030at2"/>
<dbReference type="PATRIC" id="fig|1121439.3.peg.2788"/>
<dbReference type="PANTHER" id="PTHR43545">
    <property type="entry name" value="FORMATE DEHYDROGENASE, NITRATE-INDUCIBLE, IRON-SULFUR SUBUNIT"/>
    <property type="match status" value="1"/>
</dbReference>
<sequence length="239" mass="26604">MGKSFFVDLTRCTACRGCQVACKQWHKLPAGETANWGSHQNPKDLEFITYKLVRFNEVVVDGKLDWLFMPDQCRHCTEPPCKMMGDAFDENAVHIDEMTGAVLFTDATKAIEGMQGEELCPYNIPRQCEDSGLWSKCDMCIDRVHNGLLPACVQSCPTSAMRFGDRDEILQMANARLAEVKKQFPKAVLGNPDTVRVIFLFPYDPALYHSFAVAEASVPSGPLSRRSLFAGLAKPFTGV</sequence>
<dbReference type="EMBL" id="ATHI01000031">
    <property type="protein sequence ID" value="EPR30681.1"/>
    <property type="molecule type" value="Genomic_DNA"/>
</dbReference>
<keyword evidence="4" id="KW-0677">Repeat</keyword>
<keyword evidence="9" id="KW-1185">Reference proteome</keyword>
<evidence type="ECO:0000256" key="5">
    <source>
        <dbReference type="ARBA" id="ARBA00023004"/>
    </source>
</evidence>
<gene>
    <name evidence="8" type="ORF">dsat_1403</name>
</gene>
<dbReference type="SUPFAM" id="SSF54862">
    <property type="entry name" value="4Fe-4S ferredoxins"/>
    <property type="match status" value="1"/>
</dbReference>
<keyword evidence="5" id="KW-0408">Iron</keyword>
<dbReference type="Pfam" id="PF13247">
    <property type="entry name" value="Fer4_11"/>
    <property type="match status" value="1"/>
</dbReference>
<proteinExistence type="predicted"/>
<evidence type="ECO:0000256" key="4">
    <source>
        <dbReference type="ARBA" id="ARBA00022737"/>
    </source>
</evidence>
<evidence type="ECO:0000313" key="9">
    <source>
        <dbReference type="Proteomes" id="UP000014975"/>
    </source>
</evidence>
<dbReference type="InterPro" id="IPR017896">
    <property type="entry name" value="4Fe4S_Fe-S-bd"/>
</dbReference>
<dbReference type="AlphaFoldDB" id="S7T272"/>
<evidence type="ECO:0000256" key="3">
    <source>
        <dbReference type="ARBA" id="ARBA00022723"/>
    </source>
</evidence>
<dbReference type="Proteomes" id="UP000014975">
    <property type="component" value="Unassembled WGS sequence"/>
</dbReference>
<evidence type="ECO:0000256" key="1">
    <source>
        <dbReference type="ARBA" id="ARBA00004196"/>
    </source>
</evidence>
<organism evidence="8 9">
    <name type="scientific">Alkalidesulfovibrio alkalitolerans DSM 16529</name>
    <dbReference type="NCBI Taxonomy" id="1121439"/>
    <lineage>
        <taxon>Bacteria</taxon>
        <taxon>Pseudomonadati</taxon>
        <taxon>Thermodesulfobacteriota</taxon>
        <taxon>Desulfovibrionia</taxon>
        <taxon>Desulfovibrionales</taxon>
        <taxon>Desulfovibrionaceae</taxon>
        <taxon>Alkalidesulfovibrio</taxon>
    </lineage>
</organism>
<dbReference type="eggNOG" id="COG0437">
    <property type="taxonomic scope" value="Bacteria"/>
</dbReference>
<dbReference type="GO" id="GO:0051539">
    <property type="term" value="F:4 iron, 4 sulfur cluster binding"/>
    <property type="evidence" value="ECO:0007669"/>
    <property type="project" value="UniProtKB-KW"/>
</dbReference>
<keyword evidence="6" id="KW-0411">Iron-sulfur</keyword>
<dbReference type="STRING" id="1121439.dsat_1403"/>
<evidence type="ECO:0000256" key="6">
    <source>
        <dbReference type="ARBA" id="ARBA00023014"/>
    </source>
</evidence>
<dbReference type="GO" id="GO:0046872">
    <property type="term" value="F:metal ion binding"/>
    <property type="evidence" value="ECO:0007669"/>
    <property type="project" value="UniProtKB-KW"/>
</dbReference>
<comment type="subcellular location">
    <subcellularLocation>
        <location evidence="1">Cell envelope</location>
    </subcellularLocation>
</comment>
<evidence type="ECO:0000259" key="7">
    <source>
        <dbReference type="PROSITE" id="PS51379"/>
    </source>
</evidence>
<reference evidence="8 9" key="1">
    <citation type="journal article" date="2013" name="Genome Announc.">
        <title>Draft genome sequences for three mercury-methylating, sulfate-reducing bacteria.</title>
        <authorList>
            <person name="Brown S.D."/>
            <person name="Hurt R.A.Jr."/>
            <person name="Gilmour C.C."/>
            <person name="Elias D.A."/>
        </authorList>
    </citation>
    <scope>NUCLEOTIDE SEQUENCE [LARGE SCALE GENOMIC DNA]</scope>
    <source>
        <strain evidence="8 9">DSM 16529</strain>
    </source>
</reference>
<dbReference type="InterPro" id="IPR051555">
    <property type="entry name" value="FDH_Electron_Transfer_Unit"/>
</dbReference>
<keyword evidence="2" id="KW-0004">4Fe-4S</keyword>
<accession>S7T272</accession>
<dbReference type="RefSeq" id="WP_020888099.1">
    <property type="nucleotide sequence ID" value="NZ_ATHI01000031.1"/>
</dbReference>
<evidence type="ECO:0000313" key="8">
    <source>
        <dbReference type="EMBL" id="EPR30681.1"/>
    </source>
</evidence>
<evidence type="ECO:0000256" key="2">
    <source>
        <dbReference type="ARBA" id="ARBA00022485"/>
    </source>
</evidence>
<protein>
    <submittedName>
        <fullName evidence="8">4Fe-4S ferredoxin, iron-sulpur binding domain-containing protein</fullName>
    </submittedName>
</protein>
<name>S7T272_9BACT</name>
<dbReference type="CDD" id="cd10559">
    <property type="entry name" value="W-FDH"/>
    <property type="match status" value="1"/>
</dbReference>
<dbReference type="PROSITE" id="PS51379">
    <property type="entry name" value="4FE4S_FER_2"/>
    <property type="match status" value="1"/>
</dbReference>
<dbReference type="Gene3D" id="3.30.70.20">
    <property type="match status" value="2"/>
</dbReference>
<dbReference type="GO" id="GO:0030313">
    <property type="term" value="C:cell envelope"/>
    <property type="evidence" value="ECO:0007669"/>
    <property type="project" value="UniProtKB-SubCell"/>
</dbReference>
<keyword evidence="3" id="KW-0479">Metal-binding</keyword>